<gene>
    <name evidence="2" type="ORF">MNB_SUP05-10-574</name>
</gene>
<evidence type="ECO:0000313" key="2">
    <source>
        <dbReference type="EMBL" id="SFV78051.1"/>
    </source>
</evidence>
<dbReference type="InterPro" id="IPR035163">
    <property type="entry name" value="Pom"/>
</dbReference>
<dbReference type="AlphaFoldDB" id="A0A1W1DBR4"/>
<evidence type="ECO:0000259" key="1">
    <source>
        <dbReference type="Pfam" id="PF17251"/>
    </source>
</evidence>
<feature type="domain" description="Protochlamydia outer membrane protein" evidence="1">
    <location>
        <begin position="35"/>
        <end position="287"/>
    </location>
</feature>
<dbReference type="SUPFAM" id="SSF69917">
    <property type="entry name" value="OMPT-like"/>
    <property type="match status" value="1"/>
</dbReference>
<name>A0A1W1DBR4_9ZZZZ</name>
<dbReference type="EMBL" id="FPHQ01000282">
    <property type="protein sequence ID" value="SFV78051.1"/>
    <property type="molecule type" value="Genomic_DNA"/>
</dbReference>
<dbReference type="InterPro" id="IPR020080">
    <property type="entry name" value="OM_adhesin/peptidase_omptin"/>
</dbReference>
<accession>A0A1W1DBR4</accession>
<sequence length="297" mass="33092">MINRILAFALTGLIFAFESYALTPTPSIAYTLSNRDTNLNWNIAGDANGANPNVASELSWTDIKSNHLGIGLNWNDGDYFLNTLGEYGLIYSGNAQDSDYNLNNRQGEYSRAITDAGKGFMFDAQINYGKNFIISSDFKISISAGYSSHTQHLSLYDGIEVISNTPLDNLDSVYEAKWSGPQVGMNTSYRLNNNIVSIGYTHQQVTLKSYTDWNLRSDLEHPKSMTQSANGAGRVLSIGVEHALSNKSSLTLKVISRDYMADGMHTFHNVFIDNDVQKLNAANWKSQELQLFYRSLF</sequence>
<organism evidence="2">
    <name type="scientific">hydrothermal vent metagenome</name>
    <dbReference type="NCBI Taxonomy" id="652676"/>
    <lineage>
        <taxon>unclassified sequences</taxon>
        <taxon>metagenomes</taxon>
        <taxon>ecological metagenomes</taxon>
    </lineage>
</organism>
<reference evidence="2" key="1">
    <citation type="submission" date="2016-10" db="EMBL/GenBank/DDBJ databases">
        <authorList>
            <person name="de Groot N.N."/>
        </authorList>
    </citation>
    <scope>NUCLEOTIDE SEQUENCE</scope>
</reference>
<dbReference type="InterPro" id="IPR053724">
    <property type="entry name" value="OMP_A26_sf"/>
</dbReference>
<protein>
    <recommendedName>
        <fullName evidence="1">Protochlamydia outer membrane protein domain-containing protein</fullName>
    </recommendedName>
</protein>
<dbReference type="GO" id="GO:0004190">
    <property type="term" value="F:aspartic-type endopeptidase activity"/>
    <property type="evidence" value="ECO:0007669"/>
    <property type="project" value="InterPro"/>
</dbReference>
<dbReference type="Pfam" id="PF17251">
    <property type="entry name" value="Pom"/>
    <property type="match status" value="1"/>
</dbReference>
<proteinExistence type="predicted"/>
<dbReference type="Gene3D" id="2.40.128.90">
    <property type="entry name" value="OMPT-like"/>
    <property type="match status" value="1"/>
</dbReference>